<dbReference type="InterPro" id="IPR001680">
    <property type="entry name" value="WD40_rpt"/>
</dbReference>
<comment type="caution">
    <text evidence="4">The sequence shown here is derived from an EMBL/GenBank/DDBJ whole genome shotgun (WGS) entry which is preliminary data.</text>
</comment>
<evidence type="ECO:0000256" key="2">
    <source>
        <dbReference type="ARBA" id="ARBA00022737"/>
    </source>
</evidence>
<sequence>MNSSAQDEILYIGFNQDQGCFACGTQKGFKIFNTHPFKDTFKREFDGGIGIVEMLFRCNILALVGGGAHPKFPLNKVLLWDDHQYKCIGELSFKTFVKAVKLRKDKVVVVLESRIYVYNFADLRLVDAIDTCLNTEGLCALSSDPAISVLATPDKNKGSVKVTIYEKNDSKIINAHTNSVSYIALNFSGSLLATASDKGTLIRIFSTEDGSPLQEVRRGSDKAKIHCISFDRASTMIACSSDKGTIHIFNVSKGTTRIQLSDENAPAEEDHKKDGEVKNKKHMLSFMGNLLPKYFKSEWSYAQLRIGDGDARSLCAFGDEGTTLVSVSTDGQYILADIPKNGGDCTIKEKKNLFGAGGQRE</sequence>
<dbReference type="Proteomes" id="UP000785679">
    <property type="component" value="Unassembled WGS sequence"/>
</dbReference>
<dbReference type="InterPro" id="IPR048720">
    <property type="entry name" value="PROPPIN"/>
</dbReference>
<dbReference type="GO" id="GO:0005737">
    <property type="term" value="C:cytoplasm"/>
    <property type="evidence" value="ECO:0007669"/>
    <property type="project" value="UniProtKB-ARBA"/>
</dbReference>
<dbReference type="InterPro" id="IPR015943">
    <property type="entry name" value="WD40/YVTN_repeat-like_dom_sf"/>
</dbReference>
<dbReference type="Gene3D" id="2.130.10.10">
    <property type="entry name" value="YVTN repeat-like/Quinoprotein amine dehydrogenase"/>
    <property type="match status" value="1"/>
</dbReference>
<evidence type="ECO:0008006" key="6">
    <source>
        <dbReference type="Google" id="ProtNLM"/>
    </source>
</evidence>
<evidence type="ECO:0000256" key="1">
    <source>
        <dbReference type="ARBA" id="ARBA00022574"/>
    </source>
</evidence>
<dbReference type="PANTHER" id="PTHR11227">
    <property type="entry name" value="WD-REPEAT PROTEIN INTERACTING WITH PHOSPHOINOSIDES WIPI -RELATED"/>
    <property type="match status" value="1"/>
</dbReference>
<evidence type="ECO:0000313" key="5">
    <source>
        <dbReference type="Proteomes" id="UP000785679"/>
    </source>
</evidence>
<dbReference type="EMBL" id="RRYP01009536">
    <property type="protein sequence ID" value="TNV79000.1"/>
    <property type="molecule type" value="Genomic_DNA"/>
</dbReference>
<keyword evidence="1" id="KW-0853">WD repeat</keyword>
<gene>
    <name evidence="4" type="ORF">FGO68_gene3897</name>
</gene>
<name>A0A8J8NRQ9_HALGN</name>
<organism evidence="4 5">
    <name type="scientific">Halteria grandinella</name>
    <dbReference type="NCBI Taxonomy" id="5974"/>
    <lineage>
        <taxon>Eukaryota</taxon>
        <taxon>Sar</taxon>
        <taxon>Alveolata</taxon>
        <taxon>Ciliophora</taxon>
        <taxon>Intramacronucleata</taxon>
        <taxon>Spirotrichea</taxon>
        <taxon>Stichotrichia</taxon>
        <taxon>Sporadotrichida</taxon>
        <taxon>Halteriidae</taxon>
        <taxon>Halteria</taxon>
    </lineage>
</organism>
<accession>A0A8J8NRQ9</accession>
<dbReference type="OrthoDB" id="1667587at2759"/>
<evidence type="ECO:0000256" key="3">
    <source>
        <dbReference type="ARBA" id="ARBA00025740"/>
    </source>
</evidence>
<keyword evidence="5" id="KW-1185">Reference proteome</keyword>
<reference evidence="4" key="1">
    <citation type="submission" date="2019-06" db="EMBL/GenBank/DDBJ databases">
        <authorList>
            <person name="Zheng W."/>
        </authorList>
    </citation>
    <scope>NUCLEOTIDE SEQUENCE</scope>
    <source>
        <strain evidence="4">QDHG01</strain>
    </source>
</reference>
<comment type="similarity">
    <text evidence="3">Belongs to the WD repeat PROPPIN family.</text>
</comment>
<protein>
    <recommendedName>
        <fullName evidence="6">WD repeat domain phosphoinositide-interacting protein 3</fullName>
    </recommendedName>
</protein>
<keyword evidence="2" id="KW-0677">Repeat</keyword>
<dbReference type="Pfam" id="PF21032">
    <property type="entry name" value="PROPPIN"/>
    <property type="match status" value="1"/>
</dbReference>
<dbReference type="SUPFAM" id="SSF50978">
    <property type="entry name" value="WD40 repeat-like"/>
    <property type="match status" value="1"/>
</dbReference>
<dbReference type="InterPro" id="IPR036322">
    <property type="entry name" value="WD40_repeat_dom_sf"/>
</dbReference>
<dbReference type="AlphaFoldDB" id="A0A8J8NRQ9"/>
<dbReference type="SMART" id="SM00320">
    <property type="entry name" value="WD40"/>
    <property type="match status" value="3"/>
</dbReference>
<proteinExistence type="inferred from homology"/>
<evidence type="ECO:0000313" key="4">
    <source>
        <dbReference type="EMBL" id="TNV79000.1"/>
    </source>
</evidence>